<accession>Q67VD0</accession>
<protein>
    <submittedName>
        <fullName evidence="5">Ankyrin repeat protein chloroplast-like</fullName>
    </submittedName>
</protein>
<dbReference type="Proteomes" id="UP000000763">
    <property type="component" value="Chromosome 6"/>
</dbReference>
<gene>
    <name evidence="5" type="primary">OSJNBa0068B06.3</name>
</gene>
<proteinExistence type="predicted"/>
<dbReference type="SMART" id="SM00248">
    <property type="entry name" value="ANK"/>
    <property type="match status" value="4"/>
</dbReference>
<dbReference type="PROSITE" id="PS50088">
    <property type="entry name" value="ANK_REPEAT"/>
    <property type="match status" value="3"/>
</dbReference>
<dbReference type="AlphaFoldDB" id="Q67VD0"/>
<evidence type="ECO:0000256" key="1">
    <source>
        <dbReference type="ARBA" id="ARBA00022737"/>
    </source>
</evidence>
<dbReference type="Pfam" id="PF13637">
    <property type="entry name" value="Ank_4"/>
    <property type="match status" value="1"/>
</dbReference>
<organism evidence="5 6">
    <name type="scientific">Oryza sativa subsp. japonica</name>
    <name type="common">Rice</name>
    <dbReference type="NCBI Taxonomy" id="39947"/>
    <lineage>
        <taxon>Eukaryota</taxon>
        <taxon>Viridiplantae</taxon>
        <taxon>Streptophyta</taxon>
        <taxon>Embryophyta</taxon>
        <taxon>Tracheophyta</taxon>
        <taxon>Spermatophyta</taxon>
        <taxon>Magnoliopsida</taxon>
        <taxon>Liliopsida</taxon>
        <taxon>Poales</taxon>
        <taxon>Poaceae</taxon>
        <taxon>BOP clade</taxon>
        <taxon>Oryzoideae</taxon>
        <taxon>Oryzeae</taxon>
        <taxon>Oryzinae</taxon>
        <taxon>Oryza</taxon>
        <taxon>Oryza sativa</taxon>
    </lineage>
</organism>
<dbReference type="PROSITE" id="PS50297">
    <property type="entry name" value="ANK_REP_REGION"/>
    <property type="match status" value="3"/>
</dbReference>
<feature type="repeat" description="ANK" evidence="3">
    <location>
        <begin position="226"/>
        <end position="258"/>
    </location>
</feature>
<dbReference type="Gene3D" id="1.25.40.20">
    <property type="entry name" value="Ankyrin repeat-containing domain"/>
    <property type="match status" value="2"/>
</dbReference>
<feature type="compositionally biased region" description="Low complexity" evidence="4">
    <location>
        <begin position="50"/>
        <end position="63"/>
    </location>
</feature>
<dbReference type="EMBL" id="AP004995">
    <property type="protein sequence ID" value="BAD37889.1"/>
    <property type="molecule type" value="Genomic_DNA"/>
</dbReference>
<dbReference type="InterPro" id="IPR036770">
    <property type="entry name" value="Ankyrin_rpt-contain_sf"/>
</dbReference>
<reference evidence="6" key="1">
    <citation type="journal article" date="2005" name="Nature">
        <title>The map-based sequence of the rice genome.</title>
        <authorList>
            <consortium name="International rice genome sequencing project (IRGSP)"/>
            <person name="Matsumoto T."/>
            <person name="Wu J."/>
            <person name="Kanamori H."/>
            <person name="Katayose Y."/>
            <person name="Fujisawa M."/>
            <person name="Namiki N."/>
            <person name="Mizuno H."/>
            <person name="Yamamoto K."/>
            <person name="Antonio B.A."/>
            <person name="Baba T."/>
            <person name="Sakata K."/>
            <person name="Nagamura Y."/>
            <person name="Aoki H."/>
            <person name="Arikawa K."/>
            <person name="Arita K."/>
            <person name="Bito T."/>
            <person name="Chiden Y."/>
            <person name="Fujitsuka N."/>
            <person name="Fukunaka R."/>
            <person name="Hamada M."/>
            <person name="Harada C."/>
            <person name="Hayashi A."/>
            <person name="Hijishita S."/>
            <person name="Honda M."/>
            <person name="Hosokawa S."/>
            <person name="Ichikawa Y."/>
            <person name="Idonuma A."/>
            <person name="Iijima M."/>
            <person name="Ikeda M."/>
            <person name="Ikeno M."/>
            <person name="Ito K."/>
            <person name="Ito S."/>
            <person name="Ito T."/>
            <person name="Ito Y."/>
            <person name="Ito Y."/>
            <person name="Iwabuchi A."/>
            <person name="Kamiya K."/>
            <person name="Karasawa W."/>
            <person name="Kurita K."/>
            <person name="Katagiri S."/>
            <person name="Kikuta A."/>
            <person name="Kobayashi H."/>
            <person name="Kobayashi N."/>
            <person name="Machita K."/>
            <person name="Maehara T."/>
            <person name="Masukawa M."/>
            <person name="Mizubayashi T."/>
            <person name="Mukai Y."/>
            <person name="Nagasaki H."/>
            <person name="Nagata Y."/>
            <person name="Naito S."/>
            <person name="Nakashima M."/>
            <person name="Nakama Y."/>
            <person name="Nakamichi Y."/>
            <person name="Nakamura M."/>
            <person name="Meguro A."/>
            <person name="Negishi M."/>
            <person name="Ohta I."/>
            <person name="Ohta T."/>
            <person name="Okamoto M."/>
            <person name="Ono N."/>
            <person name="Saji S."/>
            <person name="Sakaguchi M."/>
            <person name="Sakai K."/>
            <person name="Shibata M."/>
            <person name="Shimokawa T."/>
            <person name="Song J."/>
            <person name="Takazaki Y."/>
            <person name="Terasawa K."/>
            <person name="Tsugane M."/>
            <person name="Tsuji K."/>
            <person name="Ueda S."/>
            <person name="Waki K."/>
            <person name="Yamagata H."/>
            <person name="Yamamoto M."/>
            <person name="Yamamoto S."/>
            <person name="Yamane H."/>
            <person name="Yoshiki S."/>
            <person name="Yoshihara R."/>
            <person name="Yukawa K."/>
            <person name="Zhong H."/>
            <person name="Yano M."/>
            <person name="Yuan Q."/>
            <person name="Ouyang S."/>
            <person name="Liu J."/>
            <person name="Jones K.M."/>
            <person name="Gansberger K."/>
            <person name="Moffat K."/>
            <person name="Hill J."/>
            <person name="Bera J."/>
            <person name="Fadrosh D."/>
            <person name="Jin S."/>
            <person name="Johri S."/>
            <person name="Kim M."/>
            <person name="Overton L."/>
            <person name="Reardon M."/>
            <person name="Tsitrin T."/>
            <person name="Vuong H."/>
            <person name="Weaver B."/>
            <person name="Ciecko A."/>
            <person name="Tallon L."/>
            <person name="Jackson J."/>
            <person name="Pai G."/>
            <person name="Aken S.V."/>
            <person name="Utterback T."/>
            <person name="Reidmuller S."/>
            <person name="Feldblyum T."/>
            <person name="Hsiao J."/>
            <person name="Zismann V."/>
            <person name="Iobst S."/>
            <person name="de Vazeille A.R."/>
            <person name="Buell C.R."/>
            <person name="Ying K."/>
            <person name="Li Y."/>
            <person name="Lu T."/>
            <person name="Huang Y."/>
            <person name="Zhao Q."/>
            <person name="Feng Q."/>
            <person name="Zhang L."/>
            <person name="Zhu J."/>
            <person name="Weng Q."/>
            <person name="Mu J."/>
            <person name="Lu Y."/>
            <person name="Fan D."/>
            <person name="Liu Y."/>
            <person name="Guan J."/>
            <person name="Zhang Y."/>
            <person name="Yu S."/>
            <person name="Liu X."/>
            <person name="Zhang Y."/>
            <person name="Hong G."/>
            <person name="Han B."/>
            <person name="Choisne N."/>
            <person name="Demange N."/>
            <person name="Orjeda G."/>
            <person name="Samain S."/>
            <person name="Cattolico L."/>
            <person name="Pelletier E."/>
            <person name="Couloux A."/>
            <person name="Segurens B."/>
            <person name="Wincker P."/>
            <person name="D'Hont A."/>
            <person name="Scarpelli C."/>
            <person name="Weissenbach J."/>
            <person name="Salanoubat M."/>
            <person name="Quetier F."/>
            <person name="Yu Y."/>
            <person name="Kim H.R."/>
            <person name="Rambo T."/>
            <person name="Currie J."/>
            <person name="Collura K."/>
            <person name="Luo M."/>
            <person name="Yang T."/>
            <person name="Ammiraju J.S.S."/>
            <person name="Engler F."/>
            <person name="Soderlund C."/>
            <person name="Wing R.A."/>
            <person name="Palmer L.E."/>
            <person name="de la Bastide M."/>
            <person name="Spiegel L."/>
            <person name="Nascimento L."/>
            <person name="Zutavern T."/>
            <person name="O'Shaughnessy A."/>
            <person name="Dike S."/>
            <person name="Dedhia N."/>
            <person name="Preston R."/>
            <person name="Balija V."/>
            <person name="McCombie W.R."/>
            <person name="Chow T."/>
            <person name="Chen H."/>
            <person name="Chung M."/>
            <person name="Chen C."/>
            <person name="Shaw J."/>
            <person name="Wu H."/>
            <person name="Hsiao K."/>
            <person name="Chao Y."/>
            <person name="Chu M."/>
            <person name="Cheng C."/>
            <person name="Hour A."/>
            <person name="Lee P."/>
            <person name="Lin S."/>
            <person name="Lin Y."/>
            <person name="Liou J."/>
            <person name="Liu S."/>
            <person name="Hsing Y."/>
            <person name="Raghuvanshi S."/>
            <person name="Mohanty A."/>
            <person name="Bharti A.K."/>
            <person name="Gaur A."/>
            <person name="Gupta V."/>
            <person name="Kumar D."/>
            <person name="Ravi V."/>
            <person name="Vij S."/>
            <person name="Kapur A."/>
            <person name="Khurana P."/>
            <person name="Khurana P."/>
            <person name="Khurana J.P."/>
            <person name="Tyagi A.K."/>
            <person name="Gaikwad K."/>
            <person name="Singh A."/>
            <person name="Dalal V."/>
            <person name="Srivastava S."/>
            <person name="Dixit A."/>
            <person name="Pal A.K."/>
            <person name="Ghazi I.A."/>
            <person name="Yadav M."/>
            <person name="Pandit A."/>
            <person name="Bhargava A."/>
            <person name="Sureshbabu K."/>
            <person name="Batra K."/>
            <person name="Sharma T.R."/>
            <person name="Mohapatra T."/>
            <person name="Singh N.K."/>
            <person name="Messing J."/>
            <person name="Nelson A.B."/>
            <person name="Fuks G."/>
            <person name="Kavchok S."/>
            <person name="Keizer G."/>
            <person name="Linton E."/>
            <person name="Llaca V."/>
            <person name="Song R."/>
            <person name="Tanyolac B."/>
            <person name="Young S."/>
            <person name="Ho-Il K."/>
            <person name="Hahn J.H."/>
            <person name="Sangsakoo G."/>
            <person name="Vanavichit A."/>
            <person name="de Mattos Luiz.A.T."/>
            <person name="Zimmer P.D."/>
            <person name="Malone G."/>
            <person name="Dellagostin O."/>
            <person name="de Oliveira A.C."/>
            <person name="Bevan M."/>
            <person name="Bancroft I."/>
            <person name="Minx P."/>
            <person name="Cordum H."/>
            <person name="Wilson R."/>
            <person name="Cheng Z."/>
            <person name="Jin W."/>
            <person name="Jiang J."/>
            <person name="Leong S.A."/>
            <person name="Iwama H."/>
            <person name="Gojobori T."/>
            <person name="Itoh T."/>
            <person name="Niimura Y."/>
            <person name="Fujii Y."/>
            <person name="Habara T."/>
            <person name="Sakai H."/>
            <person name="Sato Y."/>
            <person name="Wilson G."/>
            <person name="Kumar K."/>
            <person name="McCouch S."/>
            <person name="Juretic N."/>
            <person name="Hoen D."/>
            <person name="Wright S."/>
            <person name="Bruskiewich R."/>
            <person name="Bureau T."/>
            <person name="Miyao A."/>
            <person name="Hirochika H."/>
            <person name="Nishikawa T."/>
            <person name="Kadowaki K."/>
            <person name="Sugiura M."/>
            <person name="Burr B."/>
            <person name="Sasaki T."/>
        </authorList>
    </citation>
    <scope>NUCLEOTIDE SEQUENCE [LARGE SCALE GENOMIC DNA]</scope>
    <source>
        <strain evidence="6">cv. Nipponbare</strain>
    </source>
</reference>
<evidence type="ECO:0000256" key="4">
    <source>
        <dbReference type="SAM" id="MobiDB-lite"/>
    </source>
</evidence>
<keyword evidence="2 3" id="KW-0040">ANK repeat</keyword>
<feature type="compositionally biased region" description="Low complexity" evidence="4">
    <location>
        <begin position="100"/>
        <end position="119"/>
    </location>
</feature>
<evidence type="ECO:0000256" key="2">
    <source>
        <dbReference type="ARBA" id="ARBA00023043"/>
    </source>
</evidence>
<feature type="compositionally biased region" description="Acidic residues" evidence="4">
    <location>
        <begin position="69"/>
        <end position="90"/>
    </location>
</feature>
<evidence type="ECO:0000313" key="6">
    <source>
        <dbReference type="Proteomes" id="UP000000763"/>
    </source>
</evidence>
<evidence type="ECO:0000256" key="3">
    <source>
        <dbReference type="PROSITE-ProRule" id="PRU00023"/>
    </source>
</evidence>
<keyword evidence="1" id="KW-0677">Repeat</keyword>
<dbReference type="PANTHER" id="PTHR24171">
    <property type="entry name" value="ANKYRIN REPEAT DOMAIN-CONTAINING PROTEIN 39-RELATED"/>
    <property type="match status" value="1"/>
</dbReference>
<dbReference type="SUPFAM" id="SSF48403">
    <property type="entry name" value="Ankyrin repeat"/>
    <property type="match status" value="1"/>
</dbReference>
<feature type="repeat" description="ANK" evidence="3">
    <location>
        <begin position="259"/>
        <end position="291"/>
    </location>
</feature>
<reference evidence="6" key="2">
    <citation type="journal article" date="2008" name="Nucleic Acids Res.">
        <title>The rice annotation project database (RAP-DB): 2008 update.</title>
        <authorList>
            <consortium name="The rice annotation project (RAP)"/>
        </authorList>
    </citation>
    <scope>GENOME REANNOTATION</scope>
    <source>
        <strain evidence="6">cv. Nipponbare</strain>
    </source>
</reference>
<name>Q67VD0_ORYSJ</name>
<feature type="compositionally biased region" description="Low complexity" evidence="4">
    <location>
        <begin position="10"/>
        <end position="25"/>
    </location>
</feature>
<evidence type="ECO:0000313" key="5">
    <source>
        <dbReference type="EMBL" id="BAD37889.1"/>
    </source>
</evidence>
<dbReference type="PRINTS" id="PR01415">
    <property type="entry name" value="ANKYRIN"/>
</dbReference>
<feature type="compositionally biased region" description="Pro residues" evidence="4">
    <location>
        <begin position="34"/>
        <end position="49"/>
    </location>
</feature>
<dbReference type="InterPro" id="IPR002110">
    <property type="entry name" value="Ankyrin_rpt"/>
</dbReference>
<feature type="repeat" description="ANK" evidence="3">
    <location>
        <begin position="193"/>
        <end position="225"/>
    </location>
</feature>
<sequence>MLPWAPPPATAATTSPASSAPLLRAMPRRARSPRLPPPPHHPSPPPPPLLSVGPGAAPRAARPSHGDVFWEEPDDGGSGSDDEDGDGAEAEAERQEATGRRSSFSSFPSPSLFSRLGAARRQEQREEEELRGEIELLLTPEEMAILDQNETPDITKISSPKWHPLHSYALALQIPLMDSLLDSGVDINLLDKDGFTPLHKAVIGKKEAVISHLLRRGANPHVRDRDGATPLHYAVQVGALQTVKLLIKNRVDVNVADNDGWTPLHLAIQSRNRDIAKILLVNGADKTRRTKSLDFIWQIGIHFHVIFSRFTEIDFYGIDGRTALDISLCFGRDFKSYDLAKLVKLVPANRKM</sequence>
<dbReference type="Pfam" id="PF12796">
    <property type="entry name" value="Ank_2"/>
    <property type="match status" value="1"/>
</dbReference>
<feature type="region of interest" description="Disordered" evidence="4">
    <location>
        <begin position="1"/>
        <end position="132"/>
    </location>
</feature>